<dbReference type="AlphaFoldDB" id="A0A183P852"/>
<dbReference type="STRING" id="31246.A0A183P852"/>
<keyword evidence="2" id="KW-1185">Reference proteome</keyword>
<sequence length="372" mass="42353">MDKNNNIDSEIHEAKSIAQNEFLYGWIENNNLLLTEEDIRAVFLEGYEDIEGLSLQETSTIPFASSWMDATLSKTRARSRLWPPSKSTTTVSNFTTNDLNTTDDVDFKLDKYHETDLENDIIENSKSQETDHSQLTDFQNCHEFSKREKIDSGLQKSTTICSKNEEKSSTDSKIINQVNVKLYNEKSYLNTAYDKMMSLIGQLKHDTTGISHYLYFCALNRVSPLRYVVQNLGKEKLSLQHRGIGNLEIKLITEALRVSELNLQIIIIIITLHNCNGILGKHLYNMKVFYGSSKMTWCISVTVNFHIASIAMSRPSSQDAQMLKETGQNLVKNINDGILQTLSNNDINTIAVRQVSGYLDSVAQWITRRCLK</sequence>
<evidence type="ECO:0000313" key="2">
    <source>
        <dbReference type="Proteomes" id="UP000269396"/>
    </source>
</evidence>
<reference evidence="1 2" key="1">
    <citation type="submission" date="2018-11" db="EMBL/GenBank/DDBJ databases">
        <authorList>
            <consortium name="Pathogen Informatics"/>
        </authorList>
    </citation>
    <scope>NUCLEOTIDE SEQUENCE [LARGE SCALE GENOMIC DNA]</scope>
    <source>
        <strain>Denwood</strain>
        <strain evidence="2">Zambia</strain>
    </source>
</reference>
<protein>
    <submittedName>
        <fullName evidence="1">Uncharacterized protein</fullName>
    </submittedName>
</protein>
<dbReference type="Proteomes" id="UP000269396">
    <property type="component" value="Unassembled WGS sequence"/>
</dbReference>
<name>A0A183P852_9TREM</name>
<evidence type="ECO:0000313" key="1">
    <source>
        <dbReference type="EMBL" id="VDP54929.1"/>
    </source>
</evidence>
<gene>
    <name evidence="1" type="ORF">SMTD_LOCUS10538</name>
</gene>
<proteinExistence type="predicted"/>
<organism evidence="1 2">
    <name type="scientific">Schistosoma mattheei</name>
    <dbReference type="NCBI Taxonomy" id="31246"/>
    <lineage>
        <taxon>Eukaryota</taxon>
        <taxon>Metazoa</taxon>
        <taxon>Spiralia</taxon>
        <taxon>Lophotrochozoa</taxon>
        <taxon>Platyhelminthes</taxon>
        <taxon>Trematoda</taxon>
        <taxon>Digenea</taxon>
        <taxon>Strigeidida</taxon>
        <taxon>Schistosomatoidea</taxon>
        <taxon>Schistosomatidae</taxon>
        <taxon>Schistosoma</taxon>
    </lineage>
</organism>
<dbReference type="EMBL" id="UZAL01030661">
    <property type="protein sequence ID" value="VDP54929.1"/>
    <property type="molecule type" value="Genomic_DNA"/>
</dbReference>
<accession>A0A183P852</accession>